<protein>
    <submittedName>
        <fullName evidence="1">Uncharacterized protein</fullName>
    </submittedName>
</protein>
<dbReference type="GeneID" id="87843709"/>
<evidence type="ECO:0000313" key="1">
    <source>
        <dbReference type="EMBL" id="KAK3292832.1"/>
    </source>
</evidence>
<evidence type="ECO:0000313" key="2">
    <source>
        <dbReference type="Proteomes" id="UP001278766"/>
    </source>
</evidence>
<sequence length="280" mass="31837">MAKCCLEMLEEAERDAYQALRWQLEIFCPGIESGGEGLESILDALVSQLENNTENAEVVSPHPNLLESLIICSAVLDKRSPGAGRNPKNRTLALVSKERVGRYTDTHHLALATDLELAFNCLEEGADDNSLDDTEQPDVAKLFRGISLRCERSLGPNHILTWRARLGCLFTSNSMDPVRERPIFRREVSTIMNEQVVLMGECHPLVLDSRWRLFAFNLLVYRDEDAHQMGSQLLDSLRLKEIRQQRMMESLQLEEKVARIYALELTDHEHALPIITDILE</sequence>
<name>A0AAE0LPP9_9PEZI</name>
<keyword evidence="2" id="KW-1185">Reference proteome</keyword>
<reference evidence="1" key="2">
    <citation type="submission" date="2023-06" db="EMBL/GenBank/DDBJ databases">
        <authorList>
            <consortium name="Lawrence Berkeley National Laboratory"/>
            <person name="Haridas S."/>
            <person name="Hensen N."/>
            <person name="Bonometti L."/>
            <person name="Westerberg I."/>
            <person name="Brannstrom I.O."/>
            <person name="Guillou S."/>
            <person name="Cros-Aarteil S."/>
            <person name="Calhoun S."/>
            <person name="Kuo A."/>
            <person name="Mondo S."/>
            <person name="Pangilinan J."/>
            <person name="Riley R."/>
            <person name="Labutti K."/>
            <person name="Andreopoulos B."/>
            <person name="Lipzen A."/>
            <person name="Chen C."/>
            <person name="Yanf M."/>
            <person name="Daum C."/>
            <person name="Ng V."/>
            <person name="Clum A."/>
            <person name="Steindorff A."/>
            <person name="Ohm R."/>
            <person name="Martin F."/>
            <person name="Silar P."/>
            <person name="Natvig D."/>
            <person name="Lalanne C."/>
            <person name="Gautier V."/>
            <person name="Ament-Velasquez S.L."/>
            <person name="Kruys A."/>
            <person name="Hutchinson M.I."/>
            <person name="Powell A.J."/>
            <person name="Barry K."/>
            <person name="Miller A.N."/>
            <person name="Grigoriev I.V."/>
            <person name="Debuchy R."/>
            <person name="Gladieux P."/>
            <person name="Thoren M.H."/>
            <person name="Johannesson H."/>
        </authorList>
    </citation>
    <scope>NUCLEOTIDE SEQUENCE</scope>
    <source>
        <strain evidence="1">CBS 168.71</strain>
    </source>
</reference>
<dbReference type="Proteomes" id="UP001278766">
    <property type="component" value="Unassembled WGS sequence"/>
</dbReference>
<reference evidence="1" key="1">
    <citation type="journal article" date="2023" name="Mol. Phylogenet. Evol.">
        <title>Genome-scale phylogeny and comparative genomics of the fungal order Sordariales.</title>
        <authorList>
            <person name="Hensen N."/>
            <person name="Bonometti L."/>
            <person name="Westerberg I."/>
            <person name="Brannstrom I.O."/>
            <person name="Guillou S."/>
            <person name="Cros-Aarteil S."/>
            <person name="Calhoun S."/>
            <person name="Haridas S."/>
            <person name="Kuo A."/>
            <person name="Mondo S."/>
            <person name="Pangilinan J."/>
            <person name="Riley R."/>
            <person name="LaButti K."/>
            <person name="Andreopoulos B."/>
            <person name="Lipzen A."/>
            <person name="Chen C."/>
            <person name="Yan M."/>
            <person name="Daum C."/>
            <person name="Ng V."/>
            <person name="Clum A."/>
            <person name="Steindorff A."/>
            <person name="Ohm R.A."/>
            <person name="Martin F."/>
            <person name="Silar P."/>
            <person name="Natvig D.O."/>
            <person name="Lalanne C."/>
            <person name="Gautier V."/>
            <person name="Ament-Velasquez S.L."/>
            <person name="Kruys A."/>
            <person name="Hutchinson M.I."/>
            <person name="Powell A.J."/>
            <person name="Barry K."/>
            <person name="Miller A.N."/>
            <person name="Grigoriev I.V."/>
            <person name="Debuchy R."/>
            <person name="Gladieux P."/>
            <person name="Hiltunen Thoren M."/>
            <person name="Johannesson H."/>
        </authorList>
    </citation>
    <scope>NUCLEOTIDE SEQUENCE</scope>
    <source>
        <strain evidence="1">CBS 168.71</strain>
    </source>
</reference>
<gene>
    <name evidence="1" type="ORF">B0H64DRAFT_444151</name>
</gene>
<dbReference type="EMBL" id="JAUEPN010000006">
    <property type="protein sequence ID" value="KAK3292832.1"/>
    <property type="molecule type" value="Genomic_DNA"/>
</dbReference>
<accession>A0AAE0LPP9</accession>
<dbReference type="AlphaFoldDB" id="A0AAE0LPP9"/>
<organism evidence="1 2">
    <name type="scientific">Chaetomium fimeti</name>
    <dbReference type="NCBI Taxonomy" id="1854472"/>
    <lineage>
        <taxon>Eukaryota</taxon>
        <taxon>Fungi</taxon>
        <taxon>Dikarya</taxon>
        <taxon>Ascomycota</taxon>
        <taxon>Pezizomycotina</taxon>
        <taxon>Sordariomycetes</taxon>
        <taxon>Sordariomycetidae</taxon>
        <taxon>Sordariales</taxon>
        <taxon>Chaetomiaceae</taxon>
        <taxon>Chaetomium</taxon>
    </lineage>
</organism>
<comment type="caution">
    <text evidence="1">The sequence shown here is derived from an EMBL/GenBank/DDBJ whole genome shotgun (WGS) entry which is preliminary data.</text>
</comment>
<dbReference type="RefSeq" id="XP_062656346.1">
    <property type="nucleotide sequence ID" value="XM_062806761.1"/>
</dbReference>
<proteinExistence type="predicted"/>